<proteinExistence type="predicted"/>
<dbReference type="InterPro" id="IPR039556">
    <property type="entry name" value="ICL/PEPM"/>
</dbReference>
<keyword evidence="1" id="KW-0456">Lyase</keyword>
<evidence type="ECO:0000313" key="2">
    <source>
        <dbReference type="Proteomes" id="UP001374803"/>
    </source>
</evidence>
<dbReference type="Proteomes" id="UP001374803">
    <property type="component" value="Chromosome"/>
</dbReference>
<name>A0ABZ2KVP8_9BACT</name>
<dbReference type="Pfam" id="PF13714">
    <property type="entry name" value="PEP_mutase"/>
    <property type="match status" value="1"/>
</dbReference>
<dbReference type="PANTHER" id="PTHR42905">
    <property type="entry name" value="PHOSPHOENOLPYRUVATE CARBOXYLASE"/>
    <property type="match status" value="1"/>
</dbReference>
<dbReference type="Gene3D" id="3.20.20.60">
    <property type="entry name" value="Phosphoenolpyruvate-binding domains"/>
    <property type="match status" value="1"/>
</dbReference>
<gene>
    <name evidence="1" type="ORF">LVJ94_37655</name>
</gene>
<dbReference type="InterPro" id="IPR015813">
    <property type="entry name" value="Pyrv/PenolPyrv_kinase-like_dom"/>
</dbReference>
<dbReference type="GO" id="GO:0016829">
    <property type="term" value="F:lyase activity"/>
    <property type="evidence" value="ECO:0007669"/>
    <property type="project" value="UniProtKB-KW"/>
</dbReference>
<dbReference type="PANTHER" id="PTHR42905:SF16">
    <property type="entry name" value="CARBOXYPHOSPHONOENOLPYRUVATE PHOSPHONOMUTASE-LIKE PROTEIN (AFU_ORTHOLOGUE AFUA_5G07230)"/>
    <property type="match status" value="1"/>
</dbReference>
<dbReference type="InterPro" id="IPR040442">
    <property type="entry name" value="Pyrv_kinase-like_dom_sf"/>
</dbReference>
<dbReference type="CDD" id="cd00377">
    <property type="entry name" value="ICL_PEPM"/>
    <property type="match status" value="1"/>
</dbReference>
<dbReference type="SUPFAM" id="SSF51621">
    <property type="entry name" value="Phosphoenolpyruvate/pyruvate domain"/>
    <property type="match status" value="1"/>
</dbReference>
<keyword evidence="2" id="KW-1185">Reference proteome</keyword>
<dbReference type="RefSeq" id="WP_394832258.1">
    <property type="nucleotide sequence ID" value="NZ_CP089929.1"/>
</dbReference>
<sequence>MKQLSIEEKAARFSQMHDAGCFILPNAWDAPSAVLACEAGFGAVATTSAGVALAHGFPDGERIGRTRMLAVAGSIARRLPVPVTADLEAGYGPAPEDVAASIRGAIDAGLVGCNIEDTDPRKGALFELESAVARLRAGARAARDAGLANFVLNARIDTFFVGTGSPEERAAEAIRRGNAYLEAGARCVFVPGPVDTATIGALAKGIHGPLNVWGGVGDRLAPLEELRALGVRRVSLGAGPMLATYAFAKQLFERATSERGVAFDGAGSMFGELTGLMQKYHE</sequence>
<evidence type="ECO:0000313" key="1">
    <source>
        <dbReference type="EMBL" id="WXB02630.1"/>
    </source>
</evidence>
<protein>
    <submittedName>
        <fullName evidence="1">Isocitrate lyase/phosphoenolpyruvate mutase family protein</fullName>
    </submittedName>
</protein>
<dbReference type="EMBL" id="CP089983">
    <property type="protein sequence ID" value="WXB02630.1"/>
    <property type="molecule type" value="Genomic_DNA"/>
</dbReference>
<accession>A0ABZ2KVP8</accession>
<reference evidence="1" key="1">
    <citation type="submission" date="2021-12" db="EMBL/GenBank/DDBJ databases">
        <title>Discovery of the Pendulisporaceae a myxobacterial family with distinct sporulation behavior and unique specialized metabolism.</title>
        <authorList>
            <person name="Garcia R."/>
            <person name="Popoff A."/>
            <person name="Bader C.D."/>
            <person name="Loehr J."/>
            <person name="Walesch S."/>
            <person name="Walt C."/>
            <person name="Boldt J."/>
            <person name="Bunk B."/>
            <person name="Haeckl F.J.F.P.J."/>
            <person name="Gunesch A.P."/>
            <person name="Birkelbach J."/>
            <person name="Nuebel U."/>
            <person name="Pietschmann T."/>
            <person name="Bach T."/>
            <person name="Mueller R."/>
        </authorList>
    </citation>
    <scope>NUCLEOTIDE SEQUENCE</scope>
    <source>
        <strain evidence="1">MSr11367</strain>
    </source>
</reference>
<organism evidence="1 2">
    <name type="scientific">Pendulispora rubella</name>
    <dbReference type="NCBI Taxonomy" id="2741070"/>
    <lineage>
        <taxon>Bacteria</taxon>
        <taxon>Pseudomonadati</taxon>
        <taxon>Myxococcota</taxon>
        <taxon>Myxococcia</taxon>
        <taxon>Myxococcales</taxon>
        <taxon>Sorangiineae</taxon>
        <taxon>Pendulisporaceae</taxon>
        <taxon>Pendulispora</taxon>
    </lineage>
</organism>